<dbReference type="RefSeq" id="WP_115384712.1">
    <property type="nucleotide sequence ID" value="NZ_CP104533.1"/>
</dbReference>
<feature type="domain" description="Bacteriophage lambda Replication protein O N-terminal" evidence="2">
    <location>
        <begin position="22"/>
        <end position="115"/>
    </location>
</feature>
<dbReference type="NCBIfam" id="TIGR01610">
    <property type="entry name" value="phage_O_Nterm"/>
    <property type="match status" value="1"/>
</dbReference>
<protein>
    <submittedName>
        <fullName evidence="3">Replication protein</fullName>
    </submittedName>
</protein>
<evidence type="ECO:0000259" key="2">
    <source>
        <dbReference type="Pfam" id="PF04492"/>
    </source>
</evidence>
<feature type="region of interest" description="Disordered" evidence="1">
    <location>
        <begin position="153"/>
        <end position="176"/>
    </location>
</feature>
<dbReference type="Pfam" id="PF04492">
    <property type="entry name" value="Phage_rep_O"/>
    <property type="match status" value="1"/>
</dbReference>
<dbReference type="FunFam" id="1.10.10.10:FF:000345">
    <property type="entry name" value="Replication protein O"/>
    <property type="match status" value="1"/>
</dbReference>
<dbReference type="Gene3D" id="1.10.10.10">
    <property type="entry name" value="Winged helix-like DNA-binding domain superfamily/Winged helix DNA-binding domain"/>
    <property type="match status" value="1"/>
</dbReference>
<dbReference type="GO" id="GO:0006260">
    <property type="term" value="P:DNA replication"/>
    <property type="evidence" value="ECO:0007669"/>
    <property type="project" value="InterPro"/>
</dbReference>
<name>A0A6M9QPZ0_ECOLX</name>
<dbReference type="InterPro" id="IPR036388">
    <property type="entry name" value="WH-like_DNA-bd_sf"/>
</dbReference>
<evidence type="ECO:0000313" key="3">
    <source>
        <dbReference type="EMBL" id="QKM81073.1"/>
    </source>
</evidence>
<gene>
    <name evidence="3" type="ORF">HPE51_09505</name>
</gene>
<feature type="compositionally biased region" description="Basic and acidic residues" evidence="1">
    <location>
        <begin position="165"/>
        <end position="176"/>
    </location>
</feature>
<proteinExistence type="predicted"/>
<dbReference type="EMBL" id="CP054379">
    <property type="protein sequence ID" value="QKM81073.1"/>
    <property type="molecule type" value="Genomic_DNA"/>
</dbReference>
<evidence type="ECO:0000256" key="1">
    <source>
        <dbReference type="SAM" id="MobiDB-lite"/>
    </source>
</evidence>
<organism evidence="3">
    <name type="scientific">Escherichia coli</name>
    <dbReference type="NCBI Taxonomy" id="562"/>
    <lineage>
        <taxon>Bacteria</taxon>
        <taxon>Pseudomonadati</taxon>
        <taxon>Pseudomonadota</taxon>
        <taxon>Gammaproteobacteria</taxon>
        <taxon>Enterobacterales</taxon>
        <taxon>Enterobacteriaceae</taxon>
        <taxon>Escherichia</taxon>
    </lineage>
</organism>
<reference evidence="3" key="1">
    <citation type="submission" date="2020-05" db="EMBL/GenBank/DDBJ databases">
        <title>Title: F plasmids are the major carriers of antibiotic resistance genes in human-associated commensal E. coli.</title>
        <authorList>
            <person name="Stephens C."/>
            <person name="Arismendi T."/>
            <person name="Wright M."/>
            <person name="Hartman A."/>
            <person name="Gonzalez A."/>
            <person name="Gill M."/>
            <person name="Pandori M."/>
            <person name="Hess D."/>
        </authorList>
    </citation>
    <scope>NUCLEOTIDE SEQUENCE</scope>
    <source>
        <strain evidence="3">SCU-175</strain>
    </source>
</reference>
<sequence length="284" mass="32463">MTNTAKILNFCRGNFAKQERNVADLDDGYARLSNMLLEAYSGADLTKRQFKVLLAILRKTYGWNKPMDRITDSQLSEITKLPVKRCNEAKLELVRMNIIKQQGGMFGPNKNISEWCIPQNEGKSPKTRDKTSLKLGDCYPSKQGDTKDTITKEKRNNKNTMSESVRTECEKSSDRHEETDKAFEEIFWCAGMRKAGKKNAASAFRTQFREWRKTTRGTASEFATMLAEDIACRNGKQFGFDRLLPSSYLNGQRWNDEKPETIQPQSKPSSAITVSKTGYVFFDR</sequence>
<dbReference type="AlphaFoldDB" id="A0A6M9QPZ0"/>
<feature type="region of interest" description="Disordered" evidence="1">
    <location>
        <begin position="118"/>
        <end position="138"/>
    </location>
</feature>
<dbReference type="InterPro" id="IPR006497">
    <property type="entry name" value="Phage_lambda_VrpO_N"/>
</dbReference>
<accession>A0A6M9QPZ0</accession>
<feature type="compositionally biased region" description="Basic and acidic residues" evidence="1">
    <location>
        <begin position="123"/>
        <end position="132"/>
    </location>
</feature>